<feature type="transmembrane region" description="Helical" evidence="8">
    <location>
        <begin position="262"/>
        <end position="280"/>
    </location>
</feature>
<keyword evidence="5 8" id="KW-1133">Transmembrane helix</keyword>
<keyword evidence="4 8" id="KW-0812">Transmembrane</keyword>
<evidence type="ECO:0000256" key="6">
    <source>
        <dbReference type="ARBA" id="ARBA00023065"/>
    </source>
</evidence>
<sequence length="389" mass="44240">MSEEILIICSISLIIFISPLVSRVLKLPTITIEIILGAIAAYFAFIVEHSILELVAELGFLYLMFLAGLEVDLKKLVNISGSLLRASIFYNIVLFSLATAITLYFDLGKIFIIVLPLISIGLLAALKKEYGDVEWIKLSITVGLIGEIVSIFALTTVSAALEFGINFEFYKTMVLFMIFLISMLFIYKLFHNVIWWYPEIKAVLMPEKDNQEQDIRVSMTIFFLMIAVMMYLHLEVAFGAFIAGTFITTFFEEHNKQLPHKLEHFGFGWLVPIFFIYVGSSFELESIFHDGLVQHALLIALAMILIRLVASTLFIKTIGWNRFYMIGLSHSMPLTLLIAVATLAYHNHSITQFYYYAFILASIIEVLVVMIAIRAISYFIKLDDIKKVK</sequence>
<accession>A0A4Q0Y990</accession>
<reference evidence="10 11" key="1">
    <citation type="submission" date="2017-10" db="EMBL/GenBank/DDBJ databases">
        <title>Genomics of the genus Arcobacter.</title>
        <authorList>
            <person name="Perez-Cataluna A."/>
            <person name="Figueras M.J."/>
        </authorList>
    </citation>
    <scope>NUCLEOTIDE SEQUENCE [LARGE SCALE GENOMIC DNA]</scope>
    <source>
        <strain evidence="10 11">CECT 8993</strain>
    </source>
</reference>
<evidence type="ECO:0000313" key="10">
    <source>
        <dbReference type="EMBL" id="RXJ66820.1"/>
    </source>
</evidence>
<dbReference type="AlphaFoldDB" id="A0A4Q0Y990"/>
<dbReference type="PANTHER" id="PTHR43562">
    <property type="entry name" value="NAPA-TYPE SODIUM/HYDROGEN ANTIPORTER"/>
    <property type="match status" value="1"/>
</dbReference>
<comment type="caution">
    <text evidence="10">The sequence shown here is derived from an EMBL/GenBank/DDBJ whole genome shotgun (WGS) entry which is preliminary data.</text>
</comment>
<evidence type="ECO:0000256" key="8">
    <source>
        <dbReference type="SAM" id="Phobius"/>
    </source>
</evidence>
<feature type="transmembrane region" description="Helical" evidence="8">
    <location>
        <begin position="83"/>
        <end position="105"/>
    </location>
</feature>
<dbReference type="RefSeq" id="WP_128982515.1">
    <property type="nucleotide sequence ID" value="NZ_PDKJ01000012.1"/>
</dbReference>
<feature type="transmembrane region" description="Helical" evidence="8">
    <location>
        <begin position="110"/>
        <end position="126"/>
    </location>
</feature>
<dbReference type="GO" id="GO:0015297">
    <property type="term" value="F:antiporter activity"/>
    <property type="evidence" value="ECO:0007669"/>
    <property type="project" value="UniProtKB-KW"/>
</dbReference>
<feature type="transmembrane region" description="Helical" evidence="8">
    <location>
        <begin position="138"/>
        <end position="161"/>
    </location>
</feature>
<keyword evidence="6" id="KW-0406">Ion transport</keyword>
<evidence type="ECO:0000256" key="2">
    <source>
        <dbReference type="ARBA" id="ARBA00022448"/>
    </source>
</evidence>
<feature type="transmembrane region" description="Helical" evidence="8">
    <location>
        <begin position="353"/>
        <end position="380"/>
    </location>
</feature>
<evidence type="ECO:0000256" key="4">
    <source>
        <dbReference type="ARBA" id="ARBA00022692"/>
    </source>
</evidence>
<feature type="transmembrane region" description="Helical" evidence="8">
    <location>
        <begin position="327"/>
        <end position="347"/>
    </location>
</feature>
<dbReference type="InterPro" id="IPR038770">
    <property type="entry name" value="Na+/solute_symporter_sf"/>
</dbReference>
<dbReference type="EMBL" id="PDKJ01000012">
    <property type="protein sequence ID" value="RXJ66820.1"/>
    <property type="molecule type" value="Genomic_DNA"/>
</dbReference>
<dbReference type="InterPro" id="IPR006153">
    <property type="entry name" value="Cation/H_exchanger_TM"/>
</dbReference>
<proteinExistence type="predicted"/>
<evidence type="ECO:0000313" key="11">
    <source>
        <dbReference type="Proteomes" id="UP000290172"/>
    </source>
</evidence>
<comment type="subcellular location">
    <subcellularLocation>
        <location evidence="1">Membrane</location>
        <topology evidence="1">Multi-pass membrane protein</topology>
    </subcellularLocation>
</comment>
<evidence type="ECO:0000256" key="7">
    <source>
        <dbReference type="ARBA" id="ARBA00023136"/>
    </source>
</evidence>
<feature type="transmembrane region" description="Helical" evidence="8">
    <location>
        <begin position="5"/>
        <end position="21"/>
    </location>
</feature>
<dbReference type="Gene3D" id="1.20.1530.20">
    <property type="match status" value="1"/>
</dbReference>
<name>A0A4Q0Y990_9BACT</name>
<keyword evidence="2" id="KW-0813">Transport</keyword>
<feature type="transmembrane region" description="Helical" evidence="8">
    <location>
        <begin position="217"/>
        <end position="250"/>
    </location>
</feature>
<keyword evidence="7 8" id="KW-0472">Membrane</keyword>
<dbReference type="Proteomes" id="UP000290172">
    <property type="component" value="Unassembled WGS sequence"/>
</dbReference>
<evidence type="ECO:0000256" key="5">
    <source>
        <dbReference type="ARBA" id="ARBA00022989"/>
    </source>
</evidence>
<evidence type="ECO:0000259" key="9">
    <source>
        <dbReference type="Pfam" id="PF00999"/>
    </source>
</evidence>
<feature type="transmembrane region" description="Helical" evidence="8">
    <location>
        <begin position="173"/>
        <end position="197"/>
    </location>
</feature>
<dbReference type="GO" id="GO:0016020">
    <property type="term" value="C:membrane"/>
    <property type="evidence" value="ECO:0007669"/>
    <property type="project" value="UniProtKB-SubCell"/>
</dbReference>
<feature type="transmembrane region" description="Helical" evidence="8">
    <location>
        <begin position="27"/>
        <end position="47"/>
    </location>
</feature>
<dbReference type="GO" id="GO:1902600">
    <property type="term" value="P:proton transmembrane transport"/>
    <property type="evidence" value="ECO:0007669"/>
    <property type="project" value="InterPro"/>
</dbReference>
<feature type="domain" description="Cation/H+ exchanger transmembrane" evidence="9">
    <location>
        <begin position="13"/>
        <end position="372"/>
    </location>
</feature>
<dbReference type="Pfam" id="PF00999">
    <property type="entry name" value="Na_H_Exchanger"/>
    <property type="match status" value="1"/>
</dbReference>
<feature type="transmembrane region" description="Helical" evidence="8">
    <location>
        <begin position="292"/>
        <end position="315"/>
    </location>
</feature>
<gene>
    <name evidence="10" type="ORF">CRV08_12200</name>
</gene>
<dbReference type="PANTHER" id="PTHR43562:SF1">
    <property type="entry name" value="NA(+)_H(+) ANTIPORTER YJBQ-RELATED"/>
    <property type="match status" value="1"/>
</dbReference>
<evidence type="ECO:0000256" key="3">
    <source>
        <dbReference type="ARBA" id="ARBA00022449"/>
    </source>
</evidence>
<evidence type="ECO:0000256" key="1">
    <source>
        <dbReference type="ARBA" id="ARBA00004141"/>
    </source>
</evidence>
<protein>
    <submittedName>
        <fullName evidence="10">Sodium:proton antiporter</fullName>
    </submittedName>
</protein>
<keyword evidence="3" id="KW-0050">Antiport</keyword>
<organism evidence="10 11">
    <name type="scientific">Halarcobacter ebronensis</name>
    <dbReference type="NCBI Taxonomy" id="1462615"/>
    <lineage>
        <taxon>Bacteria</taxon>
        <taxon>Pseudomonadati</taxon>
        <taxon>Campylobacterota</taxon>
        <taxon>Epsilonproteobacteria</taxon>
        <taxon>Campylobacterales</taxon>
        <taxon>Arcobacteraceae</taxon>
        <taxon>Halarcobacter</taxon>
    </lineage>
</organism>